<dbReference type="Gene3D" id="3.40.50.150">
    <property type="entry name" value="Vaccinia Virus protein VP39"/>
    <property type="match status" value="1"/>
</dbReference>
<reference evidence="3" key="1">
    <citation type="submission" date="2017-02" db="EMBL/GenBank/DDBJ databases">
        <authorList>
            <person name="Varghese N."/>
            <person name="Submissions S."/>
        </authorList>
    </citation>
    <scope>NUCLEOTIDE SEQUENCE [LARGE SCALE GENOMIC DNA]</scope>
    <source>
        <strain evidence="3">ATCC 25662</strain>
    </source>
</reference>
<evidence type="ECO:0000313" key="2">
    <source>
        <dbReference type="EMBL" id="SJZ99577.1"/>
    </source>
</evidence>
<dbReference type="GO" id="GO:0008757">
    <property type="term" value="F:S-adenosylmethionine-dependent methyltransferase activity"/>
    <property type="evidence" value="ECO:0007669"/>
    <property type="project" value="UniProtKB-ARBA"/>
</dbReference>
<dbReference type="GO" id="GO:0003676">
    <property type="term" value="F:nucleic acid binding"/>
    <property type="evidence" value="ECO:0007669"/>
    <property type="project" value="InterPro"/>
</dbReference>
<dbReference type="InterPro" id="IPR002052">
    <property type="entry name" value="DNA_methylase_N6_adenine_CS"/>
</dbReference>
<dbReference type="SUPFAM" id="SSF53335">
    <property type="entry name" value="S-adenosyl-L-methionine-dependent methyltransferases"/>
    <property type="match status" value="1"/>
</dbReference>
<evidence type="ECO:0000259" key="1">
    <source>
        <dbReference type="Pfam" id="PF05175"/>
    </source>
</evidence>
<dbReference type="EMBL" id="FUWY01000008">
    <property type="protein sequence ID" value="SJZ99577.1"/>
    <property type="molecule type" value="Genomic_DNA"/>
</dbReference>
<dbReference type="AlphaFoldDB" id="A0A1T4Q7I9"/>
<name>A0A1T4Q7I9_9FIRM</name>
<gene>
    <name evidence="2" type="ORF">SAMN02745191_2352</name>
</gene>
<dbReference type="CDD" id="cd02440">
    <property type="entry name" value="AdoMet_MTases"/>
    <property type="match status" value="1"/>
</dbReference>
<protein>
    <submittedName>
        <fullName evidence="2">tRNA1(Val) A37 N6-methylase TrmN6</fullName>
    </submittedName>
</protein>
<sequence>MSFDYLPETTIEIKQRKDMFKMNSDTHFLGKFIDVKENETVLDIGCNNGALLLYASLFHPKELVGVDYFQEAIDLAQENFIHNKVEATLYCSKIQDFQHVAFDVIVCNPPFFKVDENSNVNESEYLRIARHEEMLTLAELFDQVKRLLKEDGRFYLVHRSMRLTEIVEEALRHGFKIKRMKQVFDDNKEYSTSSLFEIVKGKNNQILIEKPRYLSR</sequence>
<keyword evidence="2" id="KW-0489">Methyltransferase</keyword>
<dbReference type="RefSeq" id="WP_078712738.1">
    <property type="nucleotide sequence ID" value="NZ_FUWY01000008.1"/>
</dbReference>
<dbReference type="InterPro" id="IPR007848">
    <property type="entry name" value="Small_mtfrase_dom"/>
</dbReference>
<feature type="domain" description="Methyltransferase small" evidence="1">
    <location>
        <begin position="23"/>
        <end position="172"/>
    </location>
</feature>
<dbReference type="GO" id="GO:0008170">
    <property type="term" value="F:N-methyltransferase activity"/>
    <property type="evidence" value="ECO:0007669"/>
    <property type="project" value="UniProtKB-ARBA"/>
</dbReference>
<dbReference type="PROSITE" id="PS00092">
    <property type="entry name" value="N6_MTASE"/>
    <property type="match status" value="1"/>
</dbReference>
<evidence type="ECO:0000313" key="3">
    <source>
        <dbReference type="Proteomes" id="UP000243297"/>
    </source>
</evidence>
<dbReference type="STRING" id="118967.SAMN02745191_2352"/>
<keyword evidence="3" id="KW-1185">Reference proteome</keyword>
<dbReference type="InterPro" id="IPR050210">
    <property type="entry name" value="tRNA_Adenine-N(6)_MTase"/>
</dbReference>
<dbReference type="InterPro" id="IPR029063">
    <property type="entry name" value="SAM-dependent_MTases_sf"/>
</dbReference>
<dbReference type="Proteomes" id="UP000243297">
    <property type="component" value="Unassembled WGS sequence"/>
</dbReference>
<dbReference type="OrthoDB" id="5383291at2"/>
<dbReference type="PANTHER" id="PTHR47739:SF1">
    <property type="entry name" value="TRNA1(VAL) (ADENINE(37)-N6)-METHYLTRANSFERASE"/>
    <property type="match status" value="1"/>
</dbReference>
<dbReference type="Pfam" id="PF05175">
    <property type="entry name" value="MTS"/>
    <property type="match status" value="1"/>
</dbReference>
<proteinExistence type="predicted"/>
<dbReference type="PANTHER" id="PTHR47739">
    <property type="entry name" value="TRNA1(VAL) (ADENINE(37)-N6)-METHYLTRANSFERASE"/>
    <property type="match status" value="1"/>
</dbReference>
<organism evidence="2 3">
    <name type="scientific">Anaerorhabdus furcosa</name>
    <dbReference type="NCBI Taxonomy" id="118967"/>
    <lineage>
        <taxon>Bacteria</taxon>
        <taxon>Bacillati</taxon>
        <taxon>Bacillota</taxon>
        <taxon>Erysipelotrichia</taxon>
        <taxon>Erysipelotrichales</taxon>
        <taxon>Erysipelotrichaceae</taxon>
        <taxon>Anaerorhabdus</taxon>
    </lineage>
</organism>
<accession>A0A1T4Q7I9</accession>
<keyword evidence="2" id="KW-0808">Transferase</keyword>
<dbReference type="GO" id="GO:0032259">
    <property type="term" value="P:methylation"/>
    <property type="evidence" value="ECO:0007669"/>
    <property type="project" value="UniProtKB-KW"/>
</dbReference>